<dbReference type="Pfam" id="PF22590">
    <property type="entry name" value="Cas3-like_C_2"/>
    <property type="match status" value="1"/>
</dbReference>
<evidence type="ECO:0000313" key="12">
    <source>
        <dbReference type="EMBL" id="QOV20900.1"/>
    </source>
</evidence>
<organism evidence="12 13">
    <name type="scientific">Blautia liquoris</name>
    <dbReference type="NCBI Taxonomy" id="2779518"/>
    <lineage>
        <taxon>Bacteria</taxon>
        <taxon>Bacillati</taxon>
        <taxon>Bacillota</taxon>
        <taxon>Clostridia</taxon>
        <taxon>Lachnospirales</taxon>
        <taxon>Lachnospiraceae</taxon>
        <taxon>Blautia</taxon>
    </lineage>
</organism>
<keyword evidence="9" id="KW-0051">Antiviral defense</keyword>
<dbReference type="NCBIfam" id="TIGR01587">
    <property type="entry name" value="cas3_core"/>
    <property type="match status" value="1"/>
</dbReference>
<dbReference type="KEGG" id="bliq:INP51_02785"/>
<proteinExistence type="inferred from homology"/>
<evidence type="ECO:0000259" key="11">
    <source>
        <dbReference type="PROSITE" id="PS51643"/>
    </source>
</evidence>
<dbReference type="GO" id="GO:0046872">
    <property type="term" value="F:metal ion binding"/>
    <property type="evidence" value="ECO:0007669"/>
    <property type="project" value="UniProtKB-KW"/>
</dbReference>
<protein>
    <submittedName>
        <fullName evidence="12">CRISPR-associated helicase Cas3</fullName>
    </submittedName>
</protein>
<evidence type="ECO:0000259" key="10">
    <source>
        <dbReference type="PROSITE" id="PS51192"/>
    </source>
</evidence>
<dbReference type="GO" id="GO:0005524">
    <property type="term" value="F:ATP binding"/>
    <property type="evidence" value="ECO:0007669"/>
    <property type="project" value="UniProtKB-KW"/>
</dbReference>
<evidence type="ECO:0000256" key="9">
    <source>
        <dbReference type="ARBA" id="ARBA00023118"/>
    </source>
</evidence>
<keyword evidence="6" id="KW-0378">Hydrolase</keyword>
<dbReference type="GO" id="GO:0004518">
    <property type="term" value="F:nuclease activity"/>
    <property type="evidence" value="ECO:0007669"/>
    <property type="project" value="UniProtKB-KW"/>
</dbReference>
<name>A0A7M2RNG8_9FIRM</name>
<evidence type="ECO:0000256" key="2">
    <source>
        <dbReference type="ARBA" id="ARBA00009046"/>
    </source>
</evidence>
<evidence type="ECO:0000256" key="7">
    <source>
        <dbReference type="ARBA" id="ARBA00022806"/>
    </source>
</evidence>
<keyword evidence="5" id="KW-0547">Nucleotide-binding</keyword>
<dbReference type="InterPro" id="IPR027417">
    <property type="entry name" value="P-loop_NTPase"/>
</dbReference>
<dbReference type="SUPFAM" id="SSF52540">
    <property type="entry name" value="P-loop containing nucleoside triphosphate hydrolases"/>
    <property type="match status" value="1"/>
</dbReference>
<evidence type="ECO:0000256" key="4">
    <source>
        <dbReference type="ARBA" id="ARBA00022723"/>
    </source>
</evidence>
<keyword evidence="13" id="KW-1185">Reference proteome</keyword>
<dbReference type="SMART" id="SM00487">
    <property type="entry name" value="DEXDc"/>
    <property type="match status" value="1"/>
</dbReference>
<dbReference type="InterPro" id="IPR006474">
    <property type="entry name" value="Helicase_Cas3_CRISPR-ass_core"/>
</dbReference>
<dbReference type="Gene3D" id="3.40.50.300">
    <property type="entry name" value="P-loop containing nucleotide triphosphate hydrolases"/>
    <property type="match status" value="2"/>
</dbReference>
<dbReference type="InterPro" id="IPR006483">
    <property type="entry name" value="CRISPR-assoc_Cas3_HD"/>
</dbReference>
<feature type="domain" description="HD Cas3-type" evidence="11">
    <location>
        <begin position="10"/>
        <end position="165"/>
    </location>
</feature>
<keyword evidence="8" id="KW-0067">ATP-binding</keyword>
<dbReference type="InterPro" id="IPR038257">
    <property type="entry name" value="CRISPR-assoc_Cas3_HD_sf"/>
</dbReference>
<dbReference type="CDD" id="cd17930">
    <property type="entry name" value="DEXHc_cas3"/>
    <property type="match status" value="1"/>
</dbReference>
<comment type="similarity">
    <text evidence="2">In the central section; belongs to the CRISPR-associated helicase Cas3 family.</text>
</comment>
<reference evidence="12 13" key="1">
    <citation type="submission" date="2020-10" db="EMBL/GenBank/DDBJ databases">
        <title>Blautia liquoris sp.nov., isolated from the mud in a fermentation cellar used for the production of Chinese strong-flavoured liquor.</title>
        <authorList>
            <person name="Lu L."/>
        </authorList>
    </citation>
    <scope>NUCLEOTIDE SEQUENCE [LARGE SCALE GENOMIC DNA]</scope>
    <source>
        <strain evidence="12 13">LZLJ-3</strain>
    </source>
</reference>
<dbReference type="InterPro" id="IPR014001">
    <property type="entry name" value="Helicase_ATP-bd"/>
</dbReference>
<dbReference type="Pfam" id="PF00270">
    <property type="entry name" value="DEAD"/>
    <property type="match status" value="1"/>
</dbReference>
<dbReference type="GO" id="GO:0004386">
    <property type="term" value="F:helicase activity"/>
    <property type="evidence" value="ECO:0007669"/>
    <property type="project" value="UniProtKB-KW"/>
</dbReference>
<dbReference type="Gene3D" id="1.10.3210.30">
    <property type="match status" value="1"/>
</dbReference>
<dbReference type="GO" id="GO:0003676">
    <property type="term" value="F:nucleic acid binding"/>
    <property type="evidence" value="ECO:0007669"/>
    <property type="project" value="InterPro"/>
</dbReference>
<dbReference type="AlphaFoldDB" id="A0A7M2RNG8"/>
<evidence type="ECO:0000256" key="1">
    <source>
        <dbReference type="ARBA" id="ARBA00006847"/>
    </source>
</evidence>
<accession>A0A7M2RNG8</accession>
<keyword evidence="3" id="KW-0540">Nuclease</keyword>
<evidence type="ECO:0000313" key="13">
    <source>
        <dbReference type="Proteomes" id="UP000593601"/>
    </source>
</evidence>
<dbReference type="Proteomes" id="UP000593601">
    <property type="component" value="Chromosome"/>
</dbReference>
<sequence>MRYLAHISEDKTREQALYDHLIGTAKLAGEFSSAFHCEGWGYGCGMMHDIGKYSDKFQKRLHGGSITDHATAGAKELYKRNIIAAYCISGHHSGLLDGGQSADVGGEATLCGRMQKKLENYQYFQTEVEVPNFPAIPLKQLGKGGFSLSFFIRMLFSCLVDADYLDTEMFMADGNVDRGDFDPVDILFERLFRHVKPWLQNTDKNTVNGRRTAILKASLEMGKRKKGLFQMTVPTGGGKTISSLAFGLCHAKEHRLNRVIYVIPYTSIIEQNAQVFKDILGEQNVLEDHCNVVYEDRDGELNLMQLAAENWDCPIVVTTNVQFFESLFASKTSKCRKLHNISNSVIIFDEAQMLPINYLRPCVQTISELVYNYQSSVVLCTATQPSLKQFFPSQMEISEICPDVKGQYNFFRRTSFKNAGELAKDQLSMGLREHSQVLCVLNSRRAVQQIYASLSNEKGIFHLSTFMYPKHRKRLLSVIRKRLQEGKPCKLISTSLVEAGVDFDFPTVYRELAGIDSMIQAAGRCNREGKRPRDMSKTVIFTLEKEENIRIPQSLKLPIEVANQVSEEYEDIASPEAIETYFKQLYYFKGESLDVKDIIGQMEEGVKSRLFPFATVSRQFRLIENDTKTIFIDKEPEAKQIVERIRRGEHSRQLVREAGQYCVSIYNNDFENLNGAGRLEAIEMDFYLLRNKEQYTEQKGLEIQVERGDAVMY</sequence>
<dbReference type="GO" id="GO:0051607">
    <property type="term" value="P:defense response to virus"/>
    <property type="evidence" value="ECO:0007669"/>
    <property type="project" value="UniProtKB-KW"/>
</dbReference>
<evidence type="ECO:0000256" key="8">
    <source>
        <dbReference type="ARBA" id="ARBA00022840"/>
    </source>
</evidence>
<dbReference type="NCBIfam" id="TIGR01596">
    <property type="entry name" value="cas3_HD"/>
    <property type="match status" value="1"/>
</dbReference>
<gene>
    <name evidence="12" type="primary">cas3</name>
    <name evidence="12" type="ORF">INP51_02785</name>
</gene>
<dbReference type="CDD" id="cd09641">
    <property type="entry name" value="Cas3''_I"/>
    <property type="match status" value="1"/>
</dbReference>
<keyword evidence="4" id="KW-0479">Metal-binding</keyword>
<comment type="similarity">
    <text evidence="1">In the N-terminal section; belongs to the CRISPR-associated nuclease Cas3-HD family.</text>
</comment>
<keyword evidence="7" id="KW-0347">Helicase</keyword>
<feature type="domain" description="Helicase ATP-binding" evidence="10">
    <location>
        <begin position="220"/>
        <end position="402"/>
    </location>
</feature>
<dbReference type="PROSITE" id="PS51643">
    <property type="entry name" value="HD_CAS3"/>
    <property type="match status" value="1"/>
</dbReference>
<dbReference type="InterPro" id="IPR054712">
    <property type="entry name" value="Cas3-like_dom"/>
</dbReference>
<dbReference type="GO" id="GO:0016787">
    <property type="term" value="F:hydrolase activity"/>
    <property type="evidence" value="ECO:0007669"/>
    <property type="project" value="UniProtKB-KW"/>
</dbReference>
<dbReference type="InterPro" id="IPR011545">
    <property type="entry name" value="DEAD/DEAH_box_helicase_dom"/>
</dbReference>
<dbReference type="PROSITE" id="PS51192">
    <property type="entry name" value="HELICASE_ATP_BIND_1"/>
    <property type="match status" value="1"/>
</dbReference>
<dbReference type="RefSeq" id="WP_193737214.1">
    <property type="nucleotide sequence ID" value="NZ_CP063304.1"/>
</dbReference>
<evidence type="ECO:0000256" key="6">
    <source>
        <dbReference type="ARBA" id="ARBA00022801"/>
    </source>
</evidence>
<evidence type="ECO:0000256" key="3">
    <source>
        <dbReference type="ARBA" id="ARBA00022722"/>
    </source>
</evidence>
<evidence type="ECO:0000256" key="5">
    <source>
        <dbReference type="ARBA" id="ARBA00022741"/>
    </source>
</evidence>
<dbReference type="EMBL" id="CP063304">
    <property type="protein sequence ID" value="QOV20900.1"/>
    <property type="molecule type" value="Genomic_DNA"/>
</dbReference>